<dbReference type="Proteomes" id="UP000010146">
    <property type="component" value="Unassembled WGS sequence"/>
</dbReference>
<name>A0A0F5PP47_9THEO</name>
<evidence type="ECO:0000313" key="2">
    <source>
        <dbReference type="Proteomes" id="UP000010146"/>
    </source>
</evidence>
<reference evidence="1 2" key="2">
    <citation type="journal article" date="2015" name="BMC Genomics">
        <title>Analysis of three genomes within the thermophilic bacterial species Caldanaerobacter subterraneus with a focus on carbon monoxide dehydrogenase evolution and hydrolase diversity.</title>
        <authorList>
            <person name="Sant'Anna F.H."/>
            <person name="Lebedinsky A.V."/>
            <person name="Sokolova T.G."/>
            <person name="Robb F.T."/>
            <person name="Gonzalez J.M."/>
        </authorList>
    </citation>
    <scope>NUCLEOTIDE SEQUENCE [LARGE SCALE GENOMIC DNA]</scope>
    <source>
        <strain evidence="1 2">DSM 12653</strain>
    </source>
</reference>
<dbReference type="EMBL" id="ABXP02000034">
    <property type="protein sequence ID" value="KKC30442.1"/>
    <property type="molecule type" value="Genomic_DNA"/>
</dbReference>
<comment type="caution">
    <text evidence="1">The sequence shown here is derived from an EMBL/GenBank/DDBJ whole genome shotgun (WGS) entry which is preliminary data.</text>
</comment>
<evidence type="ECO:0000313" key="1">
    <source>
        <dbReference type="EMBL" id="KKC30442.1"/>
    </source>
</evidence>
<reference evidence="2" key="3">
    <citation type="submission" date="2015-02" db="EMBL/GenBank/DDBJ databases">
        <title>Genome analysis of three genomes within the thermophilic hydrogenogenic bacterial species Caldanaerobacter subterraneus.</title>
        <authorList>
            <person name="Sant'Anna F.H."/>
            <person name="Lebedinsky A."/>
            <person name="Sokolova T."/>
            <person name="Robb F.T."/>
            <person name="Gonzalez J.M."/>
        </authorList>
    </citation>
    <scope>NUCLEOTIDE SEQUENCE [LARGE SCALE GENOMIC DNA]</scope>
    <source>
        <strain evidence="2">DSM 12653</strain>
    </source>
</reference>
<sequence>MRIILIKMLGKEAAYKEIGKIEYWIFKKENS</sequence>
<protein>
    <submittedName>
        <fullName evidence="1">Uncharacterized protein</fullName>
    </submittedName>
</protein>
<proteinExistence type="predicted"/>
<gene>
    <name evidence="1" type="ORF">CDSM653_00535</name>
</gene>
<reference evidence="1 2" key="1">
    <citation type="submission" date="2008-07" db="EMBL/GenBank/DDBJ databases">
        <authorList>
            <person name="Gonzalez J."/>
            <person name="Sokolova T."/>
            <person name="Ferriera S."/>
            <person name="Johnson J."/>
            <person name="Kravitz S."/>
            <person name="Beeson K."/>
            <person name="Sutton G."/>
            <person name="Rogers Y.-H."/>
            <person name="Friedman R."/>
            <person name="Frazier M."/>
            <person name="Venter J.C."/>
        </authorList>
    </citation>
    <scope>NUCLEOTIDE SEQUENCE [LARGE SCALE GENOMIC DNA]</scope>
    <source>
        <strain evidence="1 2">DSM 12653</strain>
    </source>
</reference>
<organism evidence="1 2">
    <name type="scientific">Caldanaerobacter subterraneus subsp. pacificus DSM 12653</name>
    <dbReference type="NCBI Taxonomy" id="391606"/>
    <lineage>
        <taxon>Bacteria</taxon>
        <taxon>Bacillati</taxon>
        <taxon>Bacillota</taxon>
        <taxon>Clostridia</taxon>
        <taxon>Thermoanaerobacterales</taxon>
        <taxon>Thermoanaerobacteraceae</taxon>
        <taxon>Caldanaerobacter</taxon>
    </lineage>
</organism>
<accession>A0A0F5PP47</accession>
<dbReference type="AlphaFoldDB" id="A0A0F5PP47"/>